<evidence type="ECO:0000256" key="1">
    <source>
        <dbReference type="SAM" id="Phobius"/>
    </source>
</evidence>
<organism evidence="2 3">
    <name type="scientific">Virgisporangium aurantiacum</name>
    <dbReference type="NCBI Taxonomy" id="175570"/>
    <lineage>
        <taxon>Bacteria</taxon>
        <taxon>Bacillati</taxon>
        <taxon>Actinomycetota</taxon>
        <taxon>Actinomycetes</taxon>
        <taxon>Micromonosporales</taxon>
        <taxon>Micromonosporaceae</taxon>
        <taxon>Virgisporangium</taxon>
    </lineage>
</organism>
<comment type="caution">
    <text evidence="2">The sequence shown here is derived from an EMBL/GenBank/DDBJ whole genome shotgun (WGS) entry which is preliminary data.</text>
</comment>
<protein>
    <submittedName>
        <fullName evidence="2">Uncharacterized protein</fullName>
    </submittedName>
</protein>
<reference evidence="2" key="1">
    <citation type="submission" date="2021-01" db="EMBL/GenBank/DDBJ databases">
        <title>Whole genome shotgun sequence of Virgisporangium aurantiacum NBRC 16421.</title>
        <authorList>
            <person name="Komaki H."/>
            <person name="Tamura T."/>
        </authorList>
    </citation>
    <scope>NUCLEOTIDE SEQUENCE</scope>
    <source>
        <strain evidence="2">NBRC 16421</strain>
    </source>
</reference>
<dbReference type="AlphaFoldDB" id="A0A8J3ZHV4"/>
<feature type="transmembrane region" description="Helical" evidence="1">
    <location>
        <begin position="144"/>
        <end position="164"/>
    </location>
</feature>
<gene>
    <name evidence="2" type="ORF">Vau01_117000</name>
</gene>
<keyword evidence="3" id="KW-1185">Reference proteome</keyword>
<accession>A0A8J3ZHV4</accession>
<feature type="transmembrane region" description="Helical" evidence="1">
    <location>
        <begin position="47"/>
        <end position="71"/>
    </location>
</feature>
<keyword evidence="1" id="KW-0472">Membrane</keyword>
<evidence type="ECO:0000313" key="3">
    <source>
        <dbReference type="Proteomes" id="UP000612585"/>
    </source>
</evidence>
<proteinExistence type="predicted"/>
<dbReference type="RefSeq" id="WP_204012246.1">
    <property type="nucleotide sequence ID" value="NZ_BOPG01000110.1"/>
</dbReference>
<name>A0A8J3ZHV4_9ACTN</name>
<keyword evidence="1" id="KW-0812">Transmembrane</keyword>
<feature type="transmembrane region" description="Helical" evidence="1">
    <location>
        <begin position="21"/>
        <end position="41"/>
    </location>
</feature>
<evidence type="ECO:0000313" key="2">
    <source>
        <dbReference type="EMBL" id="GIJ64184.1"/>
    </source>
</evidence>
<keyword evidence="1" id="KW-1133">Transmembrane helix</keyword>
<sequence length="350" mass="37645">MDKARAHFGSEAPMSPRRRGFLAVCAALPLTGLLATVFYAAGSDNTAQVLASAVMLALASTVVGGLVGFLFGVPRSAAGNDDSRVTATSHSRYLANTNLEQISDWLTKILVGLGLTQLGPIHDALKRLISSVEPALGARPDSGVFGAALLVCYTVSGFMCGWLATRLLLTSALSDVDCAMEQLHRSADELQAGNTERSLELQADGLRILGETRRYELLRQLLPSGDLRSTEIKSILTQARQEARDAQWTARQAQELFDTGTDGNRIYSLALMSESAALADVDRILSAIKIPRSRSEQITALRAAHTAKPKLDPSQVQRLKEAIEEQLNRGAIPAESQRATVAHQFLADPI</sequence>
<dbReference type="Proteomes" id="UP000612585">
    <property type="component" value="Unassembled WGS sequence"/>
</dbReference>
<dbReference type="EMBL" id="BOPG01000110">
    <property type="protein sequence ID" value="GIJ64184.1"/>
    <property type="molecule type" value="Genomic_DNA"/>
</dbReference>